<sequence length="165" mass="17790">MRKEASQGLLLAGLLAGSFFLAEASAGAINGSPGTDTLAQANGGKQKFAGSRPSMYFKRTWGIDVVGVHPVSSGQMLAFRYRVLDEVKAKALFDKTLKPYLIDEATGTRLAVPSMENVGDLRQDVTPEPDRIYYMIFGNPGKLVKQGSRVSIVIGNFHIDGLIVD</sequence>
<dbReference type="AlphaFoldDB" id="A0A1J5T1D8"/>
<name>A0A1J5T1D8_9ZZZZ</name>
<proteinExistence type="predicted"/>
<comment type="caution">
    <text evidence="1">The sequence shown here is derived from an EMBL/GenBank/DDBJ whole genome shotgun (WGS) entry which is preliminary data.</text>
</comment>
<protein>
    <submittedName>
        <fullName evidence="1">Uncharacterized protein</fullName>
    </submittedName>
</protein>
<dbReference type="EMBL" id="MLJW01000011">
    <property type="protein sequence ID" value="OIR14599.1"/>
    <property type="molecule type" value="Genomic_DNA"/>
</dbReference>
<organism evidence="1">
    <name type="scientific">mine drainage metagenome</name>
    <dbReference type="NCBI Taxonomy" id="410659"/>
    <lineage>
        <taxon>unclassified sequences</taxon>
        <taxon>metagenomes</taxon>
        <taxon>ecological metagenomes</taxon>
    </lineage>
</organism>
<evidence type="ECO:0000313" key="1">
    <source>
        <dbReference type="EMBL" id="OIR14599.1"/>
    </source>
</evidence>
<gene>
    <name evidence="1" type="ORF">GALL_44030</name>
</gene>
<reference evidence="1" key="1">
    <citation type="submission" date="2016-10" db="EMBL/GenBank/DDBJ databases">
        <title>Sequence of Gallionella enrichment culture.</title>
        <authorList>
            <person name="Poehlein A."/>
            <person name="Muehling M."/>
            <person name="Daniel R."/>
        </authorList>
    </citation>
    <scope>NUCLEOTIDE SEQUENCE</scope>
</reference>
<accession>A0A1J5T1D8</accession>